<organism evidence="1 2">
    <name type="scientific">Blautia caecimuris</name>
    <dbReference type="NCBI Taxonomy" id="1796615"/>
    <lineage>
        <taxon>Bacteria</taxon>
        <taxon>Bacillati</taxon>
        <taxon>Bacillota</taxon>
        <taxon>Clostridia</taxon>
        <taxon>Lachnospirales</taxon>
        <taxon>Lachnospiraceae</taxon>
        <taxon>Blautia</taxon>
    </lineage>
</organism>
<gene>
    <name evidence="1" type="ORF">ABID24_002160</name>
</gene>
<proteinExistence type="predicted"/>
<accession>A0ABV2M379</accession>
<dbReference type="InterPro" id="IPR043779">
    <property type="entry name" value="DUF5721"/>
</dbReference>
<evidence type="ECO:0000313" key="2">
    <source>
        <dbReference type="Proteomes" id="UP001549106"/>
    </source>
</evidence>
<evidence type="ECO:0000313" key="1">
    <source>
        <dbReference type="EMBL" id="MET3750907.1"/>
    </source>
</evidence>
<keyword evidence="2" id="KW-1185">Reference proteome</keyword>
<dbReference type="Proteomes" id="UP001549106">
    <property type="component" value="Unassembled WGS sequence"/>
</dbReference>
<protein>
    <submittedName>
        <fullName evidence="1">Uncharacterized protein</fullName>
    </submittedName>
</protein>
<dbReference type="RefSeq" id="WP_257464798.1">
    <property type="nucleotide sequence ID" value="NZ_BAABXP010000002.1"/>
</dbReference>
<dbReference type="EMBL" id="JBEPMJ010000015">
    <property type="protein sequence ID" value="MET3750907.1"/>
    <property type="molecule type" value="Genomic_DNA"/>
</dbReference>
<comment type="caution">
    <text evidence="1">The sequence shown here is derived from an EMBL/GenBank/DDBJ whole genome shotgun (WGS) entry which is preliminary data.</text>
</comment>
<reference evidence="1 2" key="1">
    <citation type="submission" date="2024-06" db="EMBL/GenBank/DDBJ databases">
        <title>Genomic Encyclopedia of Type Strains, Phase IV (KMG-IV): sequencing the most valuable type-strain genomes for metagenomic binning, comparative biology and taxonomic classification.</title>
        <authorList>
            <person name="Goeker M."/>
        </authorList>
    </citation>
    <scope>NUCLEOTIDE SEQUENCE [LARGE SCALE GENOMIC DNA]</scope>
    <source>
        <strain evidence="1 2">DSM 29492</strain>
    </source>
</reference>
<dbReference type="Pfam" id="PF18988">
    <property type="entry name" value="DUF5721"/>
    <property type="match status" value="1"/>
</dbReference>
<sequence length="166" mass="19355">MLALKINDVKGFMNHLLIGNTFDHFPMAEVSVTTFNTFSIDGMIKKEFFDTDTQNILTQNRAVYSAWKEIRPFCFSIIRGRRTPLQFKIVFQLSPEQFFSIFEEKESDLFSAVSSFSFIIQYKNNMLLCTTGISQIYFSMDKRAEQFWDVSVHNFFRGLGIDCESL</sequence>
<name>A0ABV2M379_9FIRM</name>